<feature type="compositionally biased region" description="Polar residues" evidence="7">
    <location>
        <begin position="482"/>
        <end position="492"/>
    </location>
</feature>
<evidence type="ECO:0000256" key="4">
    <source>
        <dbReference type="ARBA" id="ARBA00022786"/>
    </source>
</evidence>
<feature type="compositionally biased region" description="Basic and acidic residues" evidence="7">
    <location>
        <begin position="1"/>
        <end position="10"/>
    </location>
</feature>
<keyword evidence="5 9" id="KW-0378">Hydrolase</keyword>
<name>A0A0K6FQE2_9AGAM</name>
<evidence type="ECO:0000313" key="9">
    <source>
        <dbReference type="EMBL" id="CUA68446.1"/>
    </source>
</evidence>
<gene>
    <name evidence="9" type="ORF">RSOLAG22IIIB_03483</name>
</gene>
<dbReference type="InterPro" id="IPR050164">
    <property type="entry name" value="Peptidase_C19"/>
</dbReference>
<feature type="region of interest" description="Disordered" evidence="7">
    <location>
        <begin position="665"/>
        <end position="697"/>
    </location>
</feature>
<keyword evidence="4" id="KW-0833">Ubl conjugation pathway</keyword>
<sequence length="1015" mass="109986">MTTGTPDRRSAKPNGSTPQPGPPNVAHQPPYGYGMPQYMSSYPLPPMPPAQMYPQHHHMAPYPHYAYQQHLYQHPVHPQQGYPPMQYMPHMPAPHPHYPSPTLAGPYQHPSPWSPAPNMPPADPGMSTQPVYATPPYAPPPPMHHGSQTLYQSSQPFVPRNVPPSPSGSHMRHLASPHPAVPQMRSPSLPYTQPQIEDSSSDLLSNQPASLPTISVDQQSESAGVAQSPVVEQPVPVVVEPIATTISSPPSQPPPQPPPPLAEDTKAQVEEAQEDGALRFAGGRIPTPNVDSIITFAAPLSIPSTSSPPPNDLGIKDSAQLKSNEDPGQTTTPLPHTFTTAPVFTDPVKDGEHASVGSLSPTTSSSLAKDVPETRYSIAGRRPKVGAAPALSFSRRAKIPAWVVATAVPLPIVPKHVKSAPAPPTAPQTPAKPAEPRPPTPQTNTRQSSETETSKPATKIQKPEAAKPPIQPSEVPAPTQPEIPSTTSTSAPSDEITPAPAPAPVPETPVVPQPAPPVKQPPKSWAHLLRPASPAKPVKPSQPQAQKPPPNAVAPAGSKLTPEAEPKVNGHPSVNGGYEPLPTNVPLHVVLSEGVKPYSAHSQVIQPRGLINSGNMCFANVVLQALVYSAPFVRLFETLSHLVPGSLSGKTTLYEATILFLREFPPQTESPPPAAPKSKSRSGTSTPMPPEQTRQQIWNENPFIPELLYAAMKQNKRFDSMQRGHQEDAEEFLGFFLDTLHEELLSMLSRVQTEPTPAGAAWTNGPASKPNAGDNAREVQRPVSPDSREDESGWMEVGKKNKPAITRTTRATESAITRIFGGKLRSVLSIPGSSKDSVTLEPYQPLQLDIQSDHVQTIEDALKHITVPEIVSMQSETRGGTVDAKKQVTLESLPPLLILHLKRLVYDAKGIQKNSKVIEYSTALEIRPEIISPTRRTKQSIKYQLYGAVYHHGKHATGGHYTIDVLRQDHSEWVRIDDTHIEPVTEKDVTAHEKHAKLDKTAYLLFYRREPDNSK</sequence>
<organism evidence="9 10">
    <name type="scientific">Rhizoctonia solani</name>
    <dbReference type="NCBI Taxonomy" id="456999"/>
    <lineage>
        <taxon>Eukaryota</taxon>
        <taxon>Fungi</taxon>
        <taxon>Dikarya</taxon>
        <taxon>Basidiomycota</taxon>
        <taxon>Agaricomycotina</taxon>
        <taxon>Agaricomycetes</taxon>
        <taxon>Cantharellales</taxon>
        <taxon>Ceratobasidiaceae</taxon>
        <taxon>Rhizoctonia</taxon>
    </lineage>
</organism>
<feature type="region of interest" description="Disordered" evidence="7">
    <location>
        <begin position="99"/>
        <end position="209"/>
    </location>
</feature>
<proteinExistence type="predicted"/>
<dbReference type="Gene3D" id="3.90.70.10">
    <property type="entry name" value="Cysteine proteinases"/>
    <property type="match status" value="1"/>
</dbReference>
<evidence type="ECO:0000256" key="5">
    <source>
        <dbReference type="ARBA" id="ARBA00022801"/>
    </source>
</evidence>
<feature type="compositionally biased region" description="Pro residues" evidence="7">
    <location>
        <begin position="250"/>
        <end position="261"/>
    </location>
</feature>
<feature type="compositionally biased region" description="Low complexity" evidence="7">
    <location>
        <begin position="531"/>
        <end position="545"/>
    </location>
</feature>
<keyword evidence="6" id="KW-0788">Thiol protease</keyword>
<feature type="region of interest" description="Disordered" evidence="7">
    <location>
        <begin position="244"/>
        <end position="271"/>
    </location>
</feature>
<feature type="region of interest" description="Disordered" evidence="7">
    <location>
        <begin position="415"/>
        <end position="577"/>
    </location>
</feature>
<dbReference type="Proteomes" id="UP000044841">
    <property type="component" value="Unassembled WGS sequence"/>
</dbReference>
<feature type="region of interest" description="Disordered" evidence="7">
    <location>
        <begin position="756"/>
        <end position="795"/>
    </location>
</feature>
<keyword evidence="10" id="KW-1185">Reference proteome</keyword>
<reference evidence="9 10" key="1">
    <citation type="submission" date="2015-07" db="EMBL/GenBank/DDBJ databases">
        <authorList>
            <person name="Noorani M."/>
        </authorList>
    </citation>
    <scope>NUCLEOTIDE SEQUENCE [LARGE SCALE GENOMIC DNA]</scope>
    <source>
        <strain evidence="9">BBA 69670</strain>
    </source>
</reference>
<feature type="compositionally biased region" description="Basic and acidic residues" evidence="7">
    <location>
        <begin position="775"/>
        <end position="791"/>
    </location>
</feature>
<feature type="compositionally biased region" description="Polar residues" evidence="7">
    <location>
        <begin position="185"/>
        <end position="209"/>
    </location>
</feature>
<dbReference type="EMBL" id="CYGV01000446">
    <property type="protein sequence ID" value="CUA68446.1"/>
    <property type="molecule type" value="Genomic_DNA"/>
</dbReference>
<evidence type="ECO:0000256" key="2">
    <source>
        <dbReference type="ARBA" id="ARBA00012759"/>
    </source>
</evidence>
<dbReference type="InterPro" id="IPR018200">
    <property type="entry name" value="USP_CS"/>
</dbReference>
<evidence type="ECO:0000256" key="3">
    <source>
        <dbReference type="ARBA" id="ARBA00022670"/>
    </source>
</evidence>
<dbReference type="CDD" id="cd02257">
    <property type="entry name" value="Peptidase_C19"/>
    <property type="match status" value="1"/>
</dbReference>
<evidence type="ECO:0000259" key="8">
    <source>
        <dbReference type="PROSITE" id="PS50235"/>
    </source>
</evidence>
<dbReference type="GO" id="GO:0005634">
    <property type="term" value="C:nucleus"/>
    <property type="evidence" value="ECO:0007669"/>
    <property type="project" value="TreeGrafter"/>
</dbReference>
<keyword evidence="3" id="KW-0645">Protease</keyword>
<feature type="compositionally biased region" description="Low complexity" evidence="7">
    <location>
        <begin position="330"/>
        <end position="342"/>
    </location>
</feature>
<dbReference type="EC" id="3.4.19.12" evidence="2"/>
<feature type="region of interest" description="Disordered" evidence="7">
    <location>
        <begin position="1"/>
        <end position="32"/>
    </location>
</feature>
<dbReference type="GO" id="GO:0005829">
    <property type="term" value="C:cytosol"/>
    <property type="evidence" value="ECO:0007669"/>
    <property type="project" value="TreeGrafter"/>
</dbReference>
<dbReference type="PANTHER" id="PTHR24006:SF687">
    <property type="entry name" value="UBIQUITIN CARBOXYL-TERMINAL HYDROLASE 10"/>
    <property type="match status" value="1"/>
</dbReference>
<feature type="domain" description="USP" evidence="8">
    <location>
        <begin position="608"/>
        <end position="1010"/>
    </location>
</feature>
<feature type="compositionally biased region" description="Pro residues" evidence="7">
    <location>
        <begin position="499"/>
        <end position="520"/>
    </location>
</feature>
<evidence type="ECO:0000256" key="7">
    <source>
        <dbReference type="SAM" id="MobiDB-lite"/>
    </source>
</evidence>
<dbReference type="InterPro" id="IPR038765">
    <property type="entry name" value="Papain-like_cys_pep_sf"/>
</dbReference>
<feature type="compositionally biased region" description="Polar residues" evidence="7">
    <location>
        <begin position="146"/>
        <end position="156"/>
    </location>
</feature>
<dbReference type="AlphaFoldDB" id="A0A0K6FQE2"/>
<dbReference type="GO" id="GO:0016579">
    <property type="term" value="P:protein deubiquitination"/>
    <property type="evidence" value="ECO:0007669"/>
    <property type="project" value="InterPro"/>
</dbReference>
<dbReference type="PROSITE" id="PS00972">
    <property type="entry name" value="USP_1"/>
    <property type="match status" value="1"/>
</dbReference>
<feature type="region of interest" description="Disordered" evidence="7">
    <location>
        <begin position="301"/>
        <end position="398"/>
    </location>
</feature>
<evidence type="ECO:0000256" key="1">
    <source>
        <dbReference type="ARBA" id="ARBA00000707"/>
    </source>
</evidence>
<feature type="compositionally biased region" description="Pro residues" evidence="7">
    <location>
        <begin position="112"/>
        <end position="123"/>
    </location>
</feature>
<dbReference type="PROSITE" id="PS50235">
    <property type="entry name" value="USP_3"/>
    <property type="match status" value="1"/>
</dbReference>
<dbReference type="InterPro" id="IPR028889">
    <property type="entry name" value="USP"/>
</dbReference>
<dbReference type="InterPro" id="IPR001394">
    <property type="entry name" value="Peptidase_C19_UCH"/>
</dbReference>
<feature type="compositionally biased region" description="Low complexity" evidence="7">
    <location>
        <begin position="358"/>
        <end position="367"/>
    </location>
</feature>
<dbReference type="GO" id="GO:0006508">
    <property type="term" value="P:proteolysis"/>
    <property type="evidence" value="ECO:0007669"/>
    <property type="project" value="UniProtKB-KW"/>
</dbReference>
<evidence type="ECO:0000256" key="6">
    <source>
        <dbReference type="ARBA" id="ARBA00022807"/>
    </source>
</evidence>
<protein>
    <recommendedName>
        <fullName evidence="2">ubiquitinyl hydrolase 1</fullName>
        <ecNumber evidence="2">3.4.19.12</ecNumber>
    </recommendedName>
</protein>
<dbReference type="SUPFAM" id="SSF54001">
    <property type="entry name" value="Cysteine proteinases"/>
    <property type="match status" value="1"/>
</dbReference>
<accession>A0A0K6FQE2</accession>
<feature type="compositionally biased region" description="Polar residues" evidence="7">
    <location>
        <begin position="320"/>
        <end position="329"/>
    </location>
</feature>
<dbReference type="PANTHER" id="PTHR24006">
    <property type="entry name" value="UBIQUITIN CARBOXYL-TERMINAL HYDROLASE"/>
    <property type="match status" value="1"/>
</dbReference>
<comment type="catalytic activity">
    <reaction evidence="1">
        <text>Thiol-dependent hydrolysis of ester, thioester, amide, peptide and isopeptide bonds formed by the C-terminal Gly of ubiquitin (a 76-residue protein attached to proteins as an intracellular targeting signal).</text>
        <dbReference type="EC" id="3.4.19.12"/>
    </reaction>
</comment>
<evidence type="ECO:0000313" key="10">
    <source>
        <dbReference type="Proteomes" id="UP000044841"/>
    </source>
</evidence>
<dbReference type="GO" id="GO:0004843">
    <property type="term" value="F:cysteine-type deubiquitinase activity"/>
    <property type="evidence" value="ECO:0007669"/>
    <property type="project" value="UniProtKB-EC"/>
</dbReference>
<dbReference type="Pfam" id="PF00443">
    <property type="entry name" value="UCH"/>
    <property type="match status" value="1"/>
</dbReference>